<dbReference type="SUPFAM" id="SSF53697">
    <property type="entry name" value="SIS domain"/>
    <property type="match status" value="1"/>
</dbReference>
<dbReference type="Proteomes" id="UP000184536">
    <property type="component" value="Unassembled WGS sequence"/>
</dbReference>
<evidence type="ECO:0000259" key="1">
    <source>
        <dbReference type="PROSITE" id="PS51464"/>
    </source>
</evidence>
<dbReference type="PROSITE" id="PS51464">
    <property type="entry name" value="SIS"/>
    <property type="match status" value="1"/>
</dbReference>
<evidence type="ECO:0000313" key="2">
    <source>
        <dbReference type="EMBL" id="SHJ28541.1"/>
    </source>
</evidence>
<protein>
    <submittedName>
        <fullName evidence="2">D-sedoheptulose 7-phosphate isomerase</fullName>
    </submittedName>
</protein>
<dbReference type="PANTHER" id="PTHR30390">
    <property type="entry name" value="SEDOHEPTULOSE 7-PHOSPHATE ISOMERASE / DNAA INITIATOR-ASSOCIATING FACTOR FOR REPLICATION INITIATION"/>
    <property type="match status" value="1"/>
</dbReference>
<dbReference type="PANTHER" id="PTHR30390:SF6">
    <property type="entry name" value="DNAA INITIATOR-ASSOCIATING PROTEIN DIAA"/>
    <property type="match status" value="1"/>
</dbReference>
<keyword evidence="2" id="KW-0413">Isomerase</keyword>
<evidence type="ECO:0000313" key="3">
    <source>
        <dbReference type="Proteomes" id="UP000184536"/>
    </source>
</evidence>
<dbReference type="OrthoDB" id="9781311at2"/>
<organism evidence="2 3">
    <name type="scientific">Geosporobacter subterraneus DSM 17957</name>
    <dbReference type="NCBI Taxonomy" id="1121919"/>
    <lineage>
        <taxon>Bacteria</taxon>
        <taxon>Bacillati</taxon>
        <taxon>Bacillota</taxon>
        <taxon>Clostridia</taxon>
        <taxon>Peptostreptococcales</taxon>
        <taxon>Thermotaleaceae</taxon>
        <taxon>Geosporobacter</taxon>
    </lineage>
</organism>
<reference evidence="3" key="1">
    <citation type="submission" date="2016-11" db="EMBL/GenBank/DDBJ databases">
        <authorList>
            <person name="Varghese N."/>
            <person name="Submissions S."/>
        </authorList>
    </citation>
    <scope>NUCLEOTIDE SEQUENCE [LARGE SCALE GENOMIC DNA]</scope>
    <source>
        <strain evidence="3">DSM 17957</strain>
    </source>
</reference>
<dbReference type="CDD" id="cd05006">
    <property type="entry name" value="SIS_GmhA"/>
    <property type="match status" value="1"/>
</dbReference>
<dbReference type="InterPro" id="IPR050099">
    <property type="entry name" value="SIS_GmhA/DiaA_subfam"/>
</dbReference>
<dbReference type="GO" id="GO:0097367">
    <property type="term" value="F:carbohydrate derivative binding"/>
    <property type="evidence" value="ECO:0007669"/>
    <property type="project" value="InterPro"/>
</dbReference>
<dbReference type="Pfam" id="PF13580">
    <property type="entry name" value="SIS_2"/>
    <property type="match status" value="2"/>
</dbReference>
<dbReference type="InterPro" id="IPR046348">
    <property type="entry name" value="SIS_dom_sf"/>
</dbReference>
<dbReference type="GO" id="GO:0016853">
    <property type="term" value="F:isomerase activity"/>
    <property type="evidence" value="ECO:0007669"/>
    <property type="project" value="UniProtKB-KW"/>
</dbReference>
<dbReference type="GO" id="GO:1901135">
    <property type="term" value="P:carbohydrate derivative metabolic process"/>
    <property type="evidence" value="ECO:0007669"/>
    <property type="project" value="InterPro"/>
</dbReference>
<dbReference type="STRING" id="1121919.SAMN02745975_01720"/>
<accession>A0A1M6I257</accession>
<name>A0A1M6I257_9FIRM</name>
<dbReference type="InterPro" id="IPR035461">
    <property type="entry name" value="GmhA/DiaA"/>
</dbReference>
<gene>
    <name evidence="2" type="ORF">SAMN02745975_01720</name>
</gene>
<dbReference type="Gene3D" id="3.40.50.10490">
    <property type="entry name" value="Glucose-6-phosphate isomerase like protein, domain 1"/>
    <property type="match status" value="1"/>
</dbReference>
<keyword evidence="3" id="KW-1185">Reference proteome</keyword>
<proteinExistence type="predicted"/>
<dbReference type="AlphaFoldDB" id="A0A1M6I257"/>
<feature type="domain" description="SIS" evidence="1">
    <location>
        <begin position="33"/>
        <end position="218"/>
    </location>
</feature>
<sequence>MEHKTEQMLKEFKEKYPVMAYLEEEVRNLIDQVVHRIKSGGKILVCGNGGSAADSEHIVGELLKEFYIKRPVDEDFRKKLQEYVQKKDFDTITACLQGAIPAISLVSQTGFLTAYGNDVSFEMAYAQQVYAYGEKNDVLIGLSTSGNASNLCYAAKVAKAKELLVVSFTGESGGKLKELSDILLNVPAQETFKVQEYHLPLYHFICRALEYEIFGGVL</sequence>
<dbReference type="InterPro" id="IPR001347">
    <property type="entry name" value="SIS_dom"/>
</dbReference>
<dbReference type="RefSeq" id="WP_110940886.1">
    <property type="nucleotide sequence ID" value="NZ_FQZV01000019.1"/>
</dbReference>
<dbReference type="EMBL" id="FQZV01000019">
    <property type="protein sequence ID" value="SHJ28541.1"/>
    <property type="molecule type" value="Genomic_DNA"/>
</dbReference>